<evidence type="ECO:0000313" key="11">
    <source>
        <dbReference type="EMBL" id="AKJ06016.1"/>
    </source>
</evidence>
<keyword evidence="8" id="KW-1133">Transmembrane helix</keyword>
<dbReference type="KEGG" id="age:AA314_07642"/>
<name>A0AAC8TIV9_9BACT</name>
<reference evidence="12 14" key="2">
    <citation type="submission" date="2018-08" db="EMBL/GenBank/DDBJ databases">
        <title>Genomic Encyclopedia of Archaeal and Bacterial Type Strains, Phase II (KMG-II): from individual species to whole genera.</title>
        <authorList>
            <person name="Goeker M."/>
        </authorList>
    </citation>
    <scope>NUCLEOTIDE SEQUENCE [LARGE SCALE GENOMIC DNA]</scope>
    <source>
        <strain evidence="12 14">DSM 2261</strain>
    </source>
</reference>
<keyword evidence="14" id="KW-1185">Reference proteome</keyword>
<dbReference type="PROSITE" id="PS00761">
    <property type="entry name" value="SPASE_I_3"/>
    <property type="match status" value="1"/>
</dbReference>
<dbReference type="EMBL" id="CP011509">
    <property type="protein sequence ID" value="AKJ06016.1"/>
    <property type="molecule type" value="Genomic_DNA"/>
</dbReference>
<dbReference type="PRINTS" id="PR00727">
    <property type="entry name" value="LEADERPTASE"/>
</dbReference>
<dbReference type="PROSITE" id="PS00760">
    <property type="entry name" value="SPASE_I_2"/>
    <property type="match status" value="1"/>
</dbReference>
<feature type="active site" evidence="7">
    <location>
        <position position="97"/>
    </location>
</feature>
<evidence type="ECO:0000256" key="9">
    <source>
        <dbReference type="RuleBase" id="RU362042"/>
    </source>
</evidence>
<evidence type="ECO:0000256" key="8">
    <source>
        <dbReference type="RuleBase" id="RU003993"/>
    </source>
</evidence>
<dbReference type="InterPro" id="IPR019757">
    <property type="entry name" value="Pept_S26A_signal_pept_1_Lys-AS"/>
</dbReference>
<dbReference type="NCBIfam" id="TIGR02227">
    <property type="entry name" value="sigpep_I_bact"/>
    <property type="match status" value="1"/>
</dbReference>
<evidence type="ECO:0000259" key="10">
    <source>
        <dbReference type="Pfam" id="PF10502"/>
    </source>
</evidence>
<dbReference type="GO" id="GO:0004252">
    <property type="term" value="F:serine-type endopeptidase activity"/>
    <property type="evidence" value="ECO:0007669"/>
    <property type="project" value="InterPro"/>
</dbReference>
<feature type="transmembrane region" description="Helical" evidence="8">
    <location>
        <begin position="16"/>
        <end position="34"/>
    </location>
</feature>
<comment type="catalytic activity">
    <reaction evidence="1 8">
        <text>Cleavage of hydrophobic, N-terminal signal or leader sequences from secreted and periplasmic proteins.</text>
        <dbReference type="EC" id="3.4.21.89"/>
    </reaction>
</comment>
<evidence type="ECO:0000256" key="2">
    <source>
        <dbReference type="ARBA" id="ARBA00009370"/>
    </source>
</evidence>
<evidence type="ECO:0000256" key="3">
    <source>
        <dbReference type="ARBA" id="ARBA00013208"/>
    </source>
</evidence>
<proteinExistence type="inferred from homology"/>
<evidence type="ECO:0000313" key="12">
    <source>
        <dbReference type="EMBL" id="REG27231.1"/>
    </source>
</evidence>
<evidence type="ECO:0000313" key="13">
    <source>
        <dbReference type="Proteomes" id="UP000035579"/>
    </source>
</evidence>
<evidence type="ECO:0000256" key="5">
    <source>
        <dbReference type="ARBA" id="ARBA00022670"/>
    </source>
</evidence>
<accession>A0AAC8TIV9</accession>
<comment type="similarity">
    <text evidence="2 9">Belongs to the peptidase S26 family.</text>
</comment>
<dbReference type="CDD" id="cd06530">
    <property type="entry name" value="S26_SPase_I"/>
    <property type="match status" value="1"/>
</dbReference>
<evidence type="ECO:0000256" key="6">
    <source>
        <dbReference type="ARBA" id="ARBA00022801"/>
    </source>
</evidence>
<dbReference type="Pfam" id="PF10502">
    <property type="entry name" value="Peptidase_S26"/>
    <property type="match status" value="1"/>
</dbReference>
<feature type="domain" description="Peptidase S26" evidence="10">
    <location>
        <begin position="19"/>
        <end position="194"/>
    </location>
</feature>
<evidence type="ECO:0000256" key="4">
    <source>
        <dbReference type="ARBA" id="ARBA00019232"/>
    </source>
</evidence>
<dbReference type="AlphaFoldDB" id="A0AAC8TIV9"/>
<dbReference type="SUPFAM" id="SSF51306">
    <property type="entry name" value="LexA/Signal peptidase"/>
    <property type="match status" value="1"/>
</dbReference>
<evidence type="ECO:0000313" key="14">
    <source>
        <dbReference type="Proteomes" id="UP000256345"/>
    </source>
</evidence>
<sequence>MGSAPDSKHQRPRWKLYVLDIVALGVLFVGRASFADHYHVPSGSMEPTLAIKDHLAVDKRAYGLRVPLTHTWLTESEPQRGDVVVFDSPIDGKVMVKRLVGLPGDRIAFDGEALVLNGQTVAQEQTEDGARLELLPGARHALHPEPYQGPGMEELVIPPRHYLVLGDHRGNSADSRVWGLLPRENLLGRVVAVLYSSREGLSGGERWWIPMRTEEGSGVDPRLTR</sequence>
<dbReference type="PROSITE" id="PS00501">
    <property type="entry name" value="SPASE_I_1"/>
    <property type="match status" value="1"/>
</dbReference>
<dbReference type="GO" id="GO:0009003">
    <property type="term" value="F:signal peptidase activity"/>
    <property type="evidence" value="ECO:0007669"/>
    <property type="project" value="UniProtKB-EC"/>
</dbReference>
<dbReference type="InterPro" id="IPR036286">
    <property type="entry name" value="LexA/Signal_pep-like_sf"/>
</dbReference>
<dbReference type="InterPro" id="IPR019758">
    <property type="entry name" value="Pept_S26A_signal_pept_1_CS"/>
</dbReference>
<protein>
    <recommendedName>
        <fullName evidence="4 8">Signal peptidase I</fullName>
        <ecNumber evidence="3 8">3.4.21.89</ecNumber>
    </recommendedName>
</protein>
<dbReference type="Proteomes" id="UP000256345">
    <property type="component" value="Unassembled WGS sequence"/>
</dbReference>
<dbReference type="PANTHER" id="PTHR43390:SF1">
    <property type="entry name" value="CHLOROPLAST PROCESSING PEPTIDASE"/>
    <property type="match status" value="1"/>
</dbReference>
<comment type="subcellular location">
    <subcellularLocation>
        <location evidence="9">Membrane</location>
        <topology evidence="9">Single-pass type II membrane protein</topology>
    </subcellularLocation>
</comment>
<dbReference type="EMBL" id="QUMU01000010">
    <property type="protein sequence ID" value="REG27231.1"/>
    <property type="molecule type" value="Genomic_DNA"/>
</dbReference>
<evidence type="ECO:0000256" key="7">
    <source>
        <dbReference type="PIRSR" id="PIRSR600223-1"/>
    </source>
</evidence>
<keyword evidence="5 8" id="KW-0645">Protease</keyword>
<gene>
    <name evidence="11" type="ORF">AA314_07642</name>
    <name evidence="12" type="ORF">ATI61_110238</name>
</gene>
<feature type="active site" evidence="7">
    <location>
        <position position="44"/>
    </location>
</feature>
<keyword evidence="8" id="KW-0472">Membrane</keyword>
<dbReference type="RefSeq" id="WP_053067010.1">
    <property type="nucleotide sequence ID" value="NZ_CP011509.1"/>
</dbReference>
<dbReference type="PANTHER" id="PTHR43390">
    <property type="entry name" value="SIGNAL PEPTIDASE I"/>
    <property type="match status" value="1"/>
</dbReference>
<dbReference type="Proteomes" id="UP000035579">
    <property type="component" value="Chromosome"/>
</dbReference>
<reference evidence="11 13" key="1">
    <citation type="submission" date="2015-05" db="EMBL/GenBank/DDBJ databases">
        <title>Genome assembly of Archangium gephyra DSM 2261.</title>
        <authorList>
            <person name="Sharma G."/>
            <person name="Subramanian S."/>
        </authorList>
    </citation>
    <scope>NUCLEOTIDE SEQUENCE [LARGE SCALE GENOMIC DNA]</scope>
    <source>
        <strain evidence="11 13">DSM 2261</strain>
    </source>
</reference>
<dbReference type="GO" id="GO:0016020">
    <property type="term" value="C:membrane"/>
    <property type="evidence" value="ECO:0007669"/>
    <property type="project" value="UniProtKB-SubCell"/>
</dbReference>
<dbReference type="InterPro" id="IPR019756">
    <property type="entry name" value="Pept_S26A_signal_pept_1_Ser-AS"/>
</dbReference>
<dbReference type="Gene3D" id="2.10.109.10">
    <property type="entry name" value="Umud Fragment, subunit A"/>
    <property type="match status" value="1"/>
</dbReference>
<dbReference type="GO" id="GO:0006465">
    <property type="term" value="P:signal peptide processing"/>
    <property type="evidence" value="ECO:0007669"/>
    <property type="project" value="InterPro"/>
</dbReference>
<evidence type="ECO:0000256" key="1">
    <source>
        <dbReference type="ARBA" id="ARBA00000677"/>
    </source>
</evidence>
<organism evidence="11 13">
    <name type="scientific">Archangium gephyra</name>
    <dbReference type="NCBI Taxonomy" id="48"/>
    <lineage>
        <taxon>Bacteria</taxon>
        <taxon>Pseudomonadati</taxon>
        <taxon>Myxococcota</taxon>
        <taxon>Myxococcia</taxon>
        <taxon>Myxococcales</taxon>
        <taxon>Cystobacterineae</taxon>
        <taxon>Archangiaceae</taxon>
        <taxon>Archangium</taxon>
    </lineage>
</organism>
<dbReference type="InterPro" id="IPR019533">
    <property type="entry name" value="Peptidase_S26"/>
</dbReference>
<dbReference type="InterPro" id="IPR000223">
    <property type="entry name" value="Pept_S26A_signal_pept_1"/>
</dbReference>
<dbReference type="EC" id="3.4.21.89" evidence="3 8"/>
<keyword evidence="6 8" id="KW-0378">Hydrolase</keyword>
<keyword evidence="8" id="KW-0812">Transmembrane</keyword>